<dbReference type="OrthoDB" id="9770771at2"/>
<reference evidence="4 5" key="1">
    <citation type="submission" date="2020-08" db="EMBL/GenBank/DDBJ databases">
        <title>Whole-Genome Sequence of French Clinical Streptomyces mexicanus Strain Q0842.</title>
        <authorList>
            <person name="Boxberger M."/>
            <person name="La Scola B."/>
        </authorList>
    </citation>
    <scope>NUCLEOTIDE SEQUENCE [LARGE SCALE GENOMIC DNA]</scope>
    <source>
        <strain evidence="4 5">Marseille-Q0842</strain>
    </source>
</reference>
<evidence type="ECO:0000259" key="3">
    <source>
        <dbReference type="Pfam" id="PF01068"/>
    </source>
</evidence>
<comment type="caution">
    <text evidence="4">The sequence shown here is derived from an EMBL/GenBank/DDBJ whole genome shotgun (WGS) entry which is preliminary data.</text>
</comment>
<dbReference type="Proteomes" id="UP000517694">
    <property type="component" value="Unassembled WGS sequence"/>
</dbReference>
<comment type="similarity">
    <text evidence="1">Belongs to the ATP-dependent DNA ligase family.</text>
</comment>
<dbReference type="GO" id="GO:0003910">
    <property type="term" value="F:DNA ligase (ATP) activity"/>
    <property type="evidence" value="ECO:0007669"/>
    <property type="project" value="InterPro"/>
</dbReference>
<dbReference type="InterPro" id="IPR050191">
    <property type="entry name" value="ATP-dep_DNA_ligase"/>
</dbReference>
<evidence type="ECO:0000256" key="1">
    <source>
        <dbReference type="ARBA" id="ARBA00007572"/>
    </source>
</evidence>
<dbReference type="AlphaFoldDB" id="A0A7X1IB13"/>
<evidence type="ECO:0000313" key="4">
    <source>
        <dbReference type="EMBL" id="MBC2869818.1"/>
    </source>
</evidence>
<dbReference type="GO" id="GO:0006281">
    <property type="term" value="P:DNA repair"/>
    <property type="evidence" value="ECO:0007669"/>
    <property type="project" value="InterPro"/>
</dbReference>
<protein>
    <recommendedName>
        <fullName evidence="3">ATP-dependent DNA ligase family profile domain-containing protein</fullName>
    </recommendedName>
</protein>
<evidence type="ECO:0000313" key="5">
    <source>
        <dbReference type="Proteomes" id="UP000517694"/>
    </source>
</evidence>
<accession>A0A7X1IB13</accession>
<gene>
    <name evidence="4" type="ORF">H1R13_34165</name>
</gene>
<dbReference type="EMBL" id="JACMHY010000022">
    <property type="protein sequence ID" value="MBC2869818.1"/>
    <property type="molecule type" value="Genomic_DNA"/>
</dbReference>
<dbReference type="PANTHER" id="PTHR45674">
    <property type="entry name" value="DNA LIGASE 1/3 FAMILY MEMBER"/>
    <property type="match status" value="1"/>
</dbReference>
<name>A0A7X1IB13_9ACTN</name>
<dbReference type="Pfam" id="PF01068">
    <property type="entry name" value="DNA_ligase_A_M"/>
    <property type="match status" value="1"/>
</dbReference>
<organism evidence="4 5">
    <name type="scientific">Streptomyces mexicanus</name>
    <dbReference type="NCBI Taxonomy" id="178566"/>
    <lineage>
        <taxon>Bacteria</taxon>
        <taxon>Bacillati</taxon>
        <taxon>Actinomycetota</taxon>
        <taxon>Actinomycetes</taxon>
        <taxon>Kitasatosporales</taxon>
        <taxon>Streptomycetaceae</taxon>
        <taxon>Streptomyces</taxon>
    </lineage>
</organism>
<dbReference type="SUPFAM" id="SSF56091">
    <property type="entry name" value="DNA ligase/mRNA capping enzyme, catalytic domain"/>
    <property type="match status" value="1"/>
</dbReference>
<proteinExistence type="inferred from homology"/>
<dbReference type="PANTHER" id="PTHR45674:SF4">
    <property type="entry name" value="DNA LIGASE 1"/>
    <property type="match status" value="1"/>
</dbReference>
<evidence type="ECO:0000256" key="2">
    <source>
        <dbReference type="ARBA" id="ARBA00022598"/>
    </source>
</evidence>
<dbReference type="GO" id="GO:0006310">
    <property type="term" value="P:DNA recombination"/>
    <property type="evidence" value="ECO:0007669"/>
    <property type="project" value="InterPro"/>
</dbReference>
<feature type="domain" description="ATP-dependent DNA ligase family profile" evidence="3">
    <location>
        <begin position="77"/>
        <end position="251"/>
    </location>
</feature>
<dbReference type="Gene3D" id="3.30.470.30">
    <property type="entry name" value="DNA ligase/mRNA capping enzyme"/>
    <property type="match status" value="1"/>
</dbReference>
<sequence>MTDSVTPGLRCVGTPELAGSGRLRAGQAAGADRSLSRAGVDAPLFWRACWHRQTQGGVVEYPASLALAQAVSSPPAGPGWWAEPKFDGHRVAIWRLPETVRLHTRAGRDVTRQWPDLAAAARRLRPRTVLDGEAVVYAGHRVDFSAAQARGASGPARARALAERHPASYAAFDILQHPDLGDVRHLPWLQRRTFLLDVLEDIGPPLQAVPATDDRTVAAAWYDTLIDQGIEGLVWKHAASPYRGDRRIWRKQRHADTLDGTIVGFTGPHVRPHAVAVRLPDGRVALSQRLTSILAAQLGERLAGTAAGGRARTSGGDPYRALVEDGPTVEVLAGSTRHAVLTVTRTR</sequence>
<dbReference type="GO" id="GO:0005524">
    <property type="term" value="F:ATP binding"/>
    <property type="evidence" value="ECO:0007669"/>
    <property type="project" value="InterPro"/>
</dbReference>
<keyword evidence="2" id="KW-0436">Ligase</keyword>
<dbReference type="InterPro" id="IPR012310">
    <property type="entry name" value="DNA_ligase_ATP-dep_cent"/>
</dbReference>
<keyword evidence="5" id="KW-1185">Reference proteome</keyword>